<dbReference type="Proteomes" id="UP000197666">
    <property type="component" value="Unassembled WGS sequence"/>
</dbReference>
<evidence type="ECO:0000256" key="10">
    <source>
        <dbReference type="ARBA" id="ARBA00023274"/>
    </source>
</evidence>
<evidence type="ECO:0000313" key="18">
    <source>
        <dbReference type="Proteomes" id="UP000197666"/>
    </source>
</evidence>
<evidence type="ECO:0000256" key="7">
    <source>
        <dbReference type="ARBA" id="ARBA00022958"/>
    </source>
</evidence>
<comment type="caution">
    <text evidence="17">The sequence shown here is derived from an EMBL/GenBank/DDBJ whole genome shotgun (WGS) entry which is preliminary data.</text>
</comment>
<dbReference type="GO" id="GO:0010124">
    <property type="term" value="P:phenylacetate catabolic process"/>
    <property type="evidence" value="ECO:0007669"/>
    <property type="project" value="TreeGrafter"/>
</dbReference>
<dbReference type="PANTHER" id="PTHR43853:SF5">
    <property type="entry name" value="ACETYL-COA C-ACETYLTRANSFERASE"/>
    <property type="match status" value="1"/>
</dbReference>
<evidence type="ECO:0000256" key="4">
    <source>
        <dbReference type="ARBA" id="ARBA00008860"/>
    </source>
</evidence>
<comment type="cofactor">
    <cofactor evidence="1">
        <name>K(+)</name>
        <dbReference type="ChEBI" id="CHEBI:29103"/>
    </cofactor>
</comment>
<comment type="similarity">
    <text evidence="4">Belongs to the mitochondrion-specific ribosomal protein mL50 family.</text>
</comment>
<dbReference type="AlphaFoldDB" id="A0A505I1W6"/>
<dbReference type="InterPro" id="IPR020613">
    <property type="entry name" value="Thiolase_CS"/>
</dbReference>
<evidence type="ECO:0000256" key="2">
    <source>
        <dbReference type="ARBA" id="ARBA00004173"/>
    </source>
</evidence>
<dbReference type="GO" id="GO:0005739">
    <property type="term" value="C:mitochondrion"/>
    <property type="evidence" value="ECO:0007669"/>
    <property type="project" value="UniProtKB-SubCell"/>
</dbReference>
<dbReference type="GO" id="GO:0005840">
    <property type="term" value="C:ribosome"/>
    <property type="evidence" value="ECO:0007669"/>
    <property type="project" value="UniProtKB-KW"/>
</dbReference>
<dbReference type="VEuPathDB" id="FungiDB:An13g00590"/>
<comment type="catalytic activity">
    <reaction evidence="13">
        <text>an acyl-CoA + acetyl-CoA = a 3-oxoacyl-CoA + CoA</text>
        <dbReference type="Rhea" id="RHEA:21564"/>
        <dbReference type="ChEBI" id="CHEBI:57287"/>
        <dbReference type="ChEBI" id="CHEBI:57288"/>
        <dbReference type="ChEBI" id="CHEBI:58342"/>
        <dbReference type="ChEBI" id="CHEBI:90726"/>
        <dbReference type="EC" id="2.3.1.16"/>
    </reaction>
</comment>
<evidence type="ECO:0000256" key="3">
    <source>
        <dbReference type="ARBA" id="ARBA00004872"/>
    </source>
</evidence>
<evidence type="ECO:0000313" key="17">
    <source>
        <dbReference type="EMBL" id="TPR05570.1"/>
    </source>
</evidence>
<keyword evidence="7" id="KW-0630">Potassium</keyword>
<dbReference type="Pfam" id="PF00108">
    <property type="entry name" value="Thiolase_N"/>
    <property type="match status" value="1"/>
</dbReference>
<feature type="coiled-coil region" evidence="14">
    <location>
        <begin position="619"/>
        <end position="646"/>
    </location>
</feature>
<name>A0A505I1W6_ASPNG</name>
<dbReference type="PROSITE" id="PS00098">
    <property type="entry name" value="THIOLASE_1"/>
    <property type="match status" value="1"/>
</dbReference>
<evidence type="ECO:0000256" key="14">
    <source>
        <dbReference type="SAM" id="Coils"/>
    </source>
</evidence>
<keyword evidence="6" id="KW-0808">Transferase</keyword>
<reference evidence="18" key="1">
    <citation type="submission" date="2018-10" db="EMBL/GenBank/DDBJ databases">
        <title>FDA dAtabase for Regulatory Grade micrObial Sequences (FDA-ARGOS): Supporting development and validation of Infectious Disease Dx tests.</title>
        <authorList>
            <person name="Kerrigan L."/>
            <person name="Tallon L."/>
            <person name="Sadzewicz L."/>
            <person name="Sengamalay N."/>
            <person name="Ott S."/>
            <person name="Godinez A."/>
            <person name="Nagaraj S."/>
            <person name="Vavikolanu K."/>
            <person name="Nadendla S."/>
            <person name="George J."/>
            <person name="Sichtig H."/>
        </authorList>
    </citation>
    <scope>NUCLEOTIDE SEQUENCE [LARGE SCALE GENOMIC DNA]</scope>
    <source>
        <strain evidence="18">FDAARGOS_311</strain>
    </source>
</reference>
<dbReference type="VEuPathDB" id="FungiDB:ASPNIDRAFT2_1181495"/>
<comment type="subcellular location">
    <subcellularLocation>
        <location evidence="2">Mitochondrion</location>
    </subcellularLocation>
</comment>
<dbReference type="InterPro" id="IPR020615">
    <property type="entry name" value="Thiolase_acyl_enz_int_AS"/>
</dbReference>
<dbReference type="NCBIfam" id="TIGR01930">
    <property type="entry name" value="AcCoA-C-Actrans"/>
    <property type="match status" value="1"/>
</dbReference>
<evidence type="ECO:0000256" key="12">
    <source>
        <dbReference type="ARBA" id="ARBA00035183"/>
    </source>
</evidence>
<accession>A0A505I1W6</accession>
<dbReference type="InterPro" id="IPR018305">
    <property type="entry name" value="Ribosomal_m50"/>
</dbReference>
<evidence type="ECO:0000256" key="1">
    <source>
        <dbReference type="ARBA" id="ARBA00001958"/>
    </source>
</evidence>
<evidence type="ECO:0000256" key="11">
    <source>
        <dbReference type="ARBA" id="ARBA00023315"/>
    </source>
</evidence>
<dbReference type="VEuPathDB" id="FungiDB:M747DRAFT_292653"/>
<dbReference type="InterPro" id="IPR002155">
    <property type="entry name" value="Thiolase"/>
</dbReference>
<dbReference type="GO" id="GO:0006635">
    <property type="term" value="P:fatty acid beta-oxidation"/>
    <property type="evidence" value="ECO:0007669"/>
    <property type="project" value="TreeGrafter"/>
</dbReference>
<organism evidence="17 18">
    <name type="scientific">Aspergillus niger</name>
    <dbReference type="NCBI Taxonomy" id="5061"/>
    <lineage>
        <taxon>Eukaryota</taxon>
        <taxon>Fungi</taxon>
        <taxon>Dikarya</taxon>
        <taxon>Ascomycota</taxon>
        <taxon>Pezizomycotina</taxon>
        <taxon>Eurotiomycetes</taxon>
        <taxon>Eurotiomycetidae</taxon>
        <taxon>Eurotiales</taxon>
        <taxon>Aspergillaceae</taxon>
        <taxon>Aspergillus</taxon>
        <taxon>Aspergillus subgen. Circumdati</taxon>
    </lineage>
</organism>
<dbReference type="PROSITE" id="PS00737">
    <property type="entry name" value="THIOLASE_2"/>
    <property type="match status" value="1"/>
</dbReference>
<keyword evidence="11" id="KW-0012">Acyltransferase</keyword>
<dbReference type="GO" id="GO:1990904">
    <property type="term" value="C:ribonucleoprotein complex"/>
    <property type="evidence" value="ECO:0007669"/>
    <property type="project" value="UniProtKB-KW"/>
</dbReference>
<dbReference type="Pfam" id="PF02803">
    <property type="entry name" value="Thiolase_C"/>
    <property type="match status" value="1"/>
</dbReference>
<evidence type="ECO:0000256" key="9">
    <source>
        <dbReference type="ARBA" id="ARBA00023128"/>
    </source>
</evidence>
<gene>
    <name evidence="17" type="ORF">CAN33_0010120</name>
</gene>
<feature type="domain" description="Thiolase N-terminal" evidence="15">
    <location>
        <begin position="20"/>
        <end position="281"/>
    </location>
</feature>
<evidence type="ECO:0000256" key="13">
    <source>
        <dbReference type="ARBA" id="ARBA00047605"/>
    </source>
</evidence>
<sequence>MASPIPRGLRQVLQKSPSDIVILSSLRTPVTRAKKGGFKDAYPEELLAHVLRATLEANPNLDPALIDDVAIGSVLQELGGAKAGRMAQIHAGFPHSVPFHTINRQCSSGLAAISTIGNGIRSGAINVGIGGGMESMTRNYGSRAIPTVLWPELKESHSQDARDCIMPMGITSENVASRYGISRADQDAFAAESHKKATAAQNAGLFDKEIIPVKTLSYDPENPDAPPKEITVTKDDGVRPNISVEKMASLKPAFSPTGASTAGNSSQVSDGAAAALLMRRSTATELGLTSQIQGRWVGTAVAGCAPDEMGVGPAVAIPKLLQQLDMTVSDVNVWEINEAFASQALYSIRKLGIDEAKVNPKGGAIAIGHPLGATGARQLATLLPELERTGQEGASRTLYVCSVCRNEARPRPIVARQFLRHASNTPDSLSERVRRKLWGTDNPPGLKDPYGESLLEKRFGKAKAQPEGETEVVTAEEAAPEAEADAVDQLEPGVDYEPATTWEGLERVGHLGGWKNAPRAEVDRVAAFGLKKKLRKQGPLSLAAHQAAVEICLMHALNKPLTSVCNVAEHDKAVFKMIWKTKIVPGEAGSWGSALQYHSKQAKEALVYIFEQIGGSQPEAVEQQQAAEETAEVEEFEEAAWEGEEEEVPKVPFFGYQDARDKGFLTLSLEDPETKFAFLKRFSQLSGHFFPDNIVHQISTVKQAVDYVQGQLNPKPKKLAEILENNDRLQSLPNIKVFSKRQTRLHRDDEMGRRKIIEAELRSRGLLA</sequence>
<dbReference type="PANTHER" id="PTHR43853">
    <property type="entry name" value="3-KETOACYL-COA THIOLASE, PEROXISOMAL"/>
    <property type="match status" value="1"/>
</dbReference>
<comment type="pathway">
    <text evidence="3">Lipid metabolism; fatty acid metabolism.</text>
</comment>
<keyword evidence="8" id="KW-0689">Ribosomal protein</keyword>
<protein>
    <recommendedName>
        <fullName evidence="12">Large ribosomal subunit protein mL50</fullName>
    </recommendedName>
</protein>
<dbReference type="CDD" id="cd00751">
    <property type="entry name" value="thiolase"/>
    <property type="match status" value="1"/>
</dbReference>
<evidence type="ECO:0000256" key="6">
    <source>
        <dbReference type="ARBA" id="ARBA00022679"/>
    </source>
</evidence>
<dbReference type="InterPro" id="IPR020617">
    <property type="entry name" value="Thiolase_C"/>
</dbReference>
<keyword evidence="10" id="KW-0687">Ribonucleoprotein</keyword>
<keyword evidence="14" id="KW-0175">Coiled coil</keyword>
<dbReference type="InterPro" id="IPR016039">
    <property type="entry name" value="Thiolase-like"/>
</dbReference>
<evidence type="ECO:0000256" key="5">
    <source>
        <dbReference type="ARBA" id="ARBA00010982"/>
    </source>
</evidence>
<dbReference type="GO" id="GO:0003988">
    <property type="term" value="F:acetyl-CoA C-acyltransferase activity"/>
    <property type="evidence" value="ECO:0007669"/>
    <property type="project" value="UniProtKB-EC"/>
</dbReference>
<dbReference type="GO" id="GO:0005777">
    <property type="term" value="C:peroxisome"/>
    <property type="evidence" value="ECO:0007669"/>
    <property type="project" value="TreeGrafter"/>
</dbReference>
<keyword evidence="9" id="KW-0496">Mitochondrion</keyword>
<dbReference type="Gene3D" id="3.40.47.10">
    <property type="match status" value="2"/>
</dbReference>
<comment type="similarity">
    <text evidence="5">Belongs to the thiolase-like superfamily. Thiolase family.</text>
</comment>
<evidence type="ECO:0000256" key="8">
    <source>
        <dbReference type="ARBA" id="ARBA00022980"/>
    </source>
</evidence>
<evidence type="ECO:0000259" key="15">
    <source>
        <dbReference type="Pfam" id="PF00108"/>
    </source>
</evidence>
<evidence type="ECO:0000259" key="16">
    <source>
        <dbReference type="Pfam" id="PF02803"/>
    </source>
</evidence>
<dbReference type="InterPro" id="IPR050215">
    <property type="entry name" value="Thiolase-like_sf_Thiolase"/>
</dbReference>
<dbReference type="VEuPathDB" id="FungiDB:ATCC64974_23950"/>
<dbReference type="EMBL" id="NKJJ02000011">
    <property type="protein sequence ID" value="TPR05570.1"/>
    <property type="molecule type" value="Genomic_DNA"/>
</dbReference>
<dbReference type="InterPro" id="IPR020616">
    <property type="entry name" value="Thiolase_N"/>
</dbReference>
<feature type="domain" description="Thiolase C-terminal" evidence="16">
    <location>
        <begin position="293"/>
        <end position="395"/>
    </location>
</feature>
<dbReference type="SUPFAM" id="SSF53901">
    <property type="entry name" value="Thiolase-like"/>
    <property type="match status" value="2"/>
</dbReference>
<dbReference type="Pfam" id="PF10501">
    <property type="entry name" value="Ribosomal_L50"/>
    <property type="match status" value="1"/>
</dbReference>
<proteinExistence type="inferred from homology"/>